<evidence type="ECO:0000313" key="3">
    <source>
        <dbReference type="Proteomes" id="UP000699985"/>
    </source>
</evidence>
<protein>
    <recommendedName>
        <fullName evidence="1">Glycosyltransferase family 28 N-terminal domain-containing protein</fullName>
    </recommendedName>
</protein>
<accession>A0A966HM27</accession>
<dbReference type="SUPFAM" id="SSF53756">
    <property type="entry name" value="UDP-Glycosyltransferase/glycogen phosphorylase"/>
    <property type="match status" value="1"/>
</dbReference>
<dbReference type="GO" id="GO:0005975">
    <property type="term" value="P:carbohydrate metabolic process"/>
    <property type="evidence" value="ECO:0007669"/>
    <property type="project" value="InterPro"/>
</dbReference>
<feature type="non-terminal residue" evidence="2">
    <location>
        <position position="29"/>
    </location>
</feature>
<organism evidence="2 3">
    <name type="scientific">Candidatus Fonsibacter lacus</name>
    <dbReference type="NCBI Taxonomy" id="2576439"/>
    <lineage>
        <taxon>Bacteria</taxon>
        <taxon>Pseudomonadati</taxon>
        <taxon>Pseudomonadota</taxon>
        <taxon>Alphaproteobacteria</taxon>
        <taxon>Candidatus Pelagibacterales</taxon>
        <taxon>Candidatus Pelagibacterales incertae sedis</taxon>
        <taxon>Candidatus Fonsibacter</taxon>
    </lineage>
</organism>
<dbReference type="Gene3D" id="3.40.50.2000">
    <property type="entry name" value="Glycogen Phosphorylase B"/>
    <property type="match status" value="1"/>
</dbReference>
<name>A0A966HM27_9PROT</name>
<evidence type="ECO:0000313" key="2">
    <source>
        <dbReference type="EMBL" id="NCU50835.1"/>
    </source>
</evidence>
<dbReference type="EMBL" id="RGMI01000188">
    <property type="protein sequence ID" value="NCU50835.1"/>
    <property type="molecule type" value="Genomic_DNA"/>
</dbReference>
<dbReference type="GO" id="GO:0016758">
    <property type="term" value="F:hexosyltransferase activity"/>
    <property type="evidence" value="ECO:0007669"/>
    <property type="project" value="InterPro"/>
</dbReference>
<dbReference type="Proteomes" id="UP000699985">
    <property type="component" value="Unassembled WGS sequence"/>
</dbReference>
<comment type="caution">
    <text evidence="2">The sequence shown here is derived from an EMBL/GenBank/DDBJ whole genome shotgun (WGS) entry which is preliminary data.</text>
</comment>
<feature type="domain" description="Glycosyltransferase family 28 N-terminal" evidence="1">
    <location>
        <begin position="4"/>
        <end position="28"/>
    </location>
</feature>
<dbReference type="GO" id="GO:1901137">
    <property type="term" value="P:carbohydrate derivative biosynthetic process"/>
    <property type="evidence" value="ECO:0007669"/>
    <property type="project" value="UniProtKB-ARBA"/>
</dbReference>
<gene>
    <name evidence="2" type="ORF">EBX29_03600</name>
</gene>
<evidence type="ECO:0000259" key="1">
    <source>
        <dbReference type="Pfam" id="PF03033"/>
    </source>
</evidence>
<reference evidence="2" key="1">
    <citation type="submission" date="2018-10" db="EMBL/GenBank/DDBJ databases">
        <title>Iterative Subtractive Binning of Freshwater Chronoseries Metagenomes Recovers Nearly Complete Genomes from over Four Hundred Novel Species.</title>
        <authorList>
            <person name="Rodriguez-R L.M."/>
            <person name="Tsementzi D."/>
            <person name="Luo C."/>
            <person name="Konstantinidis K.T."/>
        </authorList>
    </citation>
    <scope>NUCLEOTIDE SEQUENCE</scope>
    <source>
        <strain evidence="2">WB8_1A_003</strain>
    </source>
</reference>
<sequence length="29" mass="3133">MKKILICTGGTGGHIFPAISLAQYLEKKN</sequence>
<proteinExistence type="predicted"/>
<dbReference type="InterPro" id="IPR004276">
    <property type="entry name" value="GlycoTrans_28_N"/>
</dbReference>
<dbReference type="Pfam" id="PF03033">
    <property type="entry name" value="Glyco_transf_28"/>
    <property type="match status" value="1"/>
</dbReference>
<dbReference type="AlphaFoldDB" id="A0A966HM27"/>